<evidence type="ECO:0000313" key="2">
    <source>
        <dbReference type="Proteomes" id="UP000392064"/>
    </source>
</evidence>
<protein>
    <submittedName>
        <fullName evidence="1">Uncharacterized protein</fullName>
    </submittedName>
</protein>
<dbReference type="RefSeq" id="WP_153651615.1">
    <property type="nucleotide sequence ID" value="NZ_CP045737.1"/>
</dbReference>
<gene>
    <name evidence="1" type="ORF">GEV26_02570</name>
</gene>
<dbReference type="AlphaFoldDB" id="A0A5Q2MF16"/>
<accession>A0A5Q2MF16</accession>
<organism evidence="1 2">
    <name type="scientific">Aeromicrobium yanjiei</name>
    <dbReference type="NCBI Taxonomy" id="2662028"/>
    <lineage>
        <taxon>Bacteria</taxon>
        <taxon>Bacillati</taxon>
        <taxon>Actinomycetota</taxon>
        <taxon>Actinomycetes</taxon>
        <taxon>Propionibacteriales</taxon>
        <taxon>Nocardioidaceae</taxon>
        <taxon>Aeromicrobium</taxon>
    </lineage>
</organism>
<name>A0A5Q2MF16_9ACTN</name>
<dbReference type="KEGG" id="aef:GEV26_02570"/>
<sequence length="128" mass="13370">MEHTTRSRGATMAAALLVLVQLLRGGLTQPETYIEVLLMALVLMTTVAAYWLHRSSTWESRLVLGLMAAVSGAGAALTSTIGLPGQDVQTVSPLGVLVLALSIAVIGLLVADRPRTTAGPDTRSPYAS</sequence>
<dbReference type="Proteomes" id="UP000392064">
    <property type="component" value="Chromosome"/>
</dbReference>
<evidence type="ECO:0000313" key="1">
    <source>
        <dbReference type="EMBL" id="QGG40343.1"/>
    </source>
</evidence>
<proteinExistence type="predicted"/>
<dbReference type="EMBL" id="CP045737">
    <property type="protein sequence ID" value="QGG40343.1"/>
    <property type="molecule type" value="Genomic_DNA"/>
</dbReference>
<keyword evidence="2" id="KW-1185">Reference proteome</keyword>
<reference evidence="1 2" key="1">
    <citation type="submission" date="2019-11" db="EMBL/GenBank/DDBJ databases">
        <authorList>
            <person name="Li J."/>
        </authorList>
    </citation>
    <scope>NUCLEOTIDE SEQUENCE [LARGE SCALE GENOMIC DNA]</scope>
    <source>
        <strain evidence="1 2">MF47</strain>
    </source>
</reference>